<evidence type="ECO:0008006" key="3">
    <source>
        <dbReference type="Google" id="ProtNLM"/>
    </source>
</evidence>
<reference evidence="2" key="1">
    <citation type="journal article" date="2015" name="Nature">
        <title>Complex archaea that bridge the gap between prokaryotes and eukaryotes.</title>
        <authorList>
            <person name="Spang A."/>
            <person name="Saw J.H."/>
            <person name="Jorgensen S.L."/>
            <person name="Zaremba-Niedzwiedzka K."/>
            <person name="Martijn J."/>
            <person name="Lind A.E."/>
            <person name="van Eijk R."/>
            <person name="Schleper C."/>
            <person name="Guy L."/>
            <person name="Ettema T.J."/>
        </authorList>
    </citation>
    <scope>NUCLEOTIDE SEQUENCE</scope>
</reference>
<dbReference type="EMBL" id="LAZR01000349">
    <property type="protein sequence ID" value="KKN73188.1"/>
    <property type="molecule type" value="Genomic_DNA"/>
</dbReference>
<feature type="region of interest" description="Disordered" evidence="1">
    <location>
        <begin position="1"/>
        <end position="59"/>
    </location>
</feature>
<comment type="caution">
    <text evidence="2">The sequence shown here is derived from an EMBL/GenBank/DDBJ whole genome shotgun (WGS) entry which is preliminary data.</text>
</comment>
<organism evidence="2">
    <name type="scientific">marine sediment metagenome</name>
    <dbReference type="NCBI Taxonomy" id="412755"/>
    <lineage>
        <taxon>unclassified sequences</taxon>
        <taxon>metagenomes</taxon>
        <taxon>ecological metagenomes</taxon>
    </lineage>
</organism>
<proteinExistence type="predicted"/>
<feature type="compositionally biased region" description="Basic residues" evidence="1">
    <location>
        <begin position="1"/>
        <end position="51"/>
    </location>
</feature>
<accession>A0A0F9W557</accession>
<name>A0A0F9W557_9ZZZZ</name>
<evidence type="ECO:0000256" key="1">
    <source>
        <dbReference type="SAM" id="MobiDB-lite"/>
    </source>
</evidence>
<dbReference type="AlphaFoldDB" id="A0A0F9W557"/>
<protein>
    <recommendedName>
        <fullName evidence="3">Terminase small subunit</fullName>
    </recommendedName>
</protein>
<evidence type="ECO:0000313" key="2">
    <source>
        <dbReference type="EMBL" id="KKN73188.1"/>
    </source>
</evidence>
<sequence>MAKKKKKTAKVKVKTRVKTRKTASRPKPKRHKTASKKTTKGKPAKTKRRKKDTGGGQTKYRVSFPERALTYAEVGQFAHSRLAKKFKVSVPTIKNWIDMHPKFAEAVEEGEKIAVAAVDSTHYQLALGIVKVKKGNLPPNQRACEKILTANIEKYKNKQELSGPDGKPLLPIQVIIKNKEVQK</sequence>
<gene>
    <name evidence="2" type="ORF">LCGC14_0403610</name>
</gene>